<evidence type="ECO:0000256" key="1">
    <source>
        <dbReference type="SAM" id="Phobius"/>
    </source>
</evidence>
<evidence type="ECO:0000313" key="4">
    <source>
        <dbReference type="Proteomes" id="UP000178774"/>
    </source>
</evidence>
<reference evidence="3 4" key="1">
    <citation type="journal article" date="2016" name="Nat. Commun.">
        <title>Thousands of microbial genomes shed light on interconnected biogeochemical processes in an aquifer system.</title>
        <authorList>
            <person name="Anantharaman K."/>
            <person name="Brown C.T."/>
            <person name="Hug L.A."/>
            <person name="Sharon I."/>
            <person name="Castelle C.J."/>
            <person name="Probst A.J."/>
            <person name="Thomas B.C."/>
            <person name="Singh A."/>
            <person name="Wilkins M.J."/>
            <person name="Karaoz U."/>
            <person name="Brodie E.L."/>
            <person name="Williams K.H."/>
            <person name="Hubbard S.S."/>
            <person name="Banfield J.F."/>
        </authorList>
    </citation>
    <scope>NUCLEOTIDE SEQUENCE [LARGE SCALE GENOMIC DNA]</scope>
</reference>
<dbReference type="InterPro" id="IPR005182">
    <property type="entry name" value="YdbS-like_PH"/>
</dbReference>
<proteinExistence type="predicted"/>
<protein>
    <recommendedName>
        <fullName evidence="2">YdbS-like PH domain-containing protein</fullName>
    </recommendedName>
</protein>
<dbReference type="PANTHER" id="PTHR37938:SF1">
    <property type="entry name" value="BLL0215 PROTEIN"/>
    <property type="match status" value="1"/>
</dbReference>
<gene>
    <name evidence="3" type="ORF">A2822_01365</name>
</gene>
<dbReference type="EMBL" id="MHOP01000004">
    <property type="protein sequence ID" value="OGZ66549.1"/>
    <property type="molecule type" value="Genomic_DNA"/>
</dbReference>
<evidence type="ECO:0000259" key="2">
    <source>
        <dbReference type="Pfam" id="PF03703"/>
    </source>
</evidence>
<sequence>MTYEHIWSKVVSPDEEIRYVFSISSRYIYIYLTIWAFIGLATIWFYGVGAVIFLIALFYYAYYLRVSNAYAFTTKRVLIHHGWLSTSITSLDYSKVTAIQVQQLFFERLMFGTGTLTIDTAGTEDDKIILRLIQNPHEVKRALSEIMDESLKRHTSSIGSSPPVQSGF</sequence>
<keyword evidence="1" id="KW-1133">Transmembrane helix</keyword>
<comment type="caution">
    <text evidence="3">The sequence shown here is derived from an EMBL/GenBank/DDBJ whole genome shotgun (WGS) entry which is preliminary data.</text>
</comment>
<feature type="transmembrane region" description="Helical" evidence="1">
    <location>
        <begin position="28"/>
        <end position="61"/>
    </location>
</feature>
<evidence type="ECO:0000313" key="3">
    <source>
        <dbReference type="EMBL" id="OGZ66549.1"/>
    </source>
</evidence>
<name>A0A1G2HVW4_9BACT</name>
<keyword evidence="1" id="KW-0472">Membrane</keyword>
<accession>A0A1G2HVW4</accession>
<feature type="domain" description="YdbS-like PH" evidence="2">
    <location>
        <begin position="69"/>
        <end position="141"/>
    </location>
</feature>
<dbReference type="Pfam" id="PF03703">
    <property type="entry name" value="bPH_2"/>
    <property type="match status" value="1"/>
</dbReference>
<dbReference type="Proteomes" id="UP000178774">
    <property type="component" value="Unassembled WGS sequence"/>
</dbReference>
<keyword evidence="1" id="KW-0812">Transmembrane</keyword>
<dbReference type="PANTHER" id="PTHR37938">
    <property type="entry name" value="BLL0215 PROTEIN"/>
    <property type="match status" value="1"/>
</dbReference>
<dbReference type="AlphaFoldDB" id="A0A1G2HVW4"/>
<organism evidence="3 4">
    <name type="scientific">Candidatus Staskawiczbacteria bacterium RIFCSPHIGHO2_01_FULL_41_41</name>
    <dbReference type="NCBI Taxonomy" id="1802203"/>
    <lineage>
        <taxon>Bacteria</taxon>
        <taxon>Candidatus Staskawicziibacteriota</taxon>
    </lineage>
</organism>